<comment type="caution">
    <text evidence="1">The sequence shown here is derived from an EMBL/GenBank/DDBJ whole genome shotgun (WGS) entry which is preliminary data.</text>
</comment>
<dbReference type="Pfam" id="PF19953">
    <property type="entry name" value="EACC1"/>
    <property type="match status" value="1"/>
</dbReference>
<dbReference type="Proteomes" id="UP000321424">
    <property type="component" value="Unassembled WGS sequence"/>
</dbReference>
<accession>A0A511MI44</accession>
<dbReference type="EMBL" id="BJXA01000028">
    <property type="protein sequence ID" value="GEM39778.1"/>
    <property type="molecule type" value="Genomic_DNA"/>
</dbReference>
<reference evidence="1 2" key="1">
    <citation type="submission" date="2019-07" db="EMBL/GenBank/DDBJ databases">
        <title>Whole genome shotgun sequence of Nocardia ninae NBRC 108245.</title>
        <authorList>
            <person name="Hosoyama A."/>
            <person name="Uohara A."/>
            <person name="Ohji S."/>
            <person name="Ichikawa N."/>
        </authorList>
    </citation>
    <scope>NUCLEOTIDE SEQUENCE [LARGE SCALE GENOMIC DNA]</scope>
    <source>
        <strain evidence="1 2">NBRC 108245</strain>
    </source>
</reference>
<name>A0A511MI44_9NOCA</name>
<gene>
    <name evidence="1" type="ORF">NN4_42970</name>
</gene>
<sequence length="124" mass="13697">MQRMPEHQGQLIIRTDGSADELSALLEWFNDDDELRGRISMPTTPIQSGQMGGLAEVLVVALGAQGIASTLFQSLSTWFTHRRSDIAVTLTLDHTELTLDAKRVKTPEITQALQALLDQANKPR</sequence>
<dbReference type="AlphaFoldDB" id="A0A511MI44"/>
<keyword evidence="2" id="KW-1185">Reference proteome</keyword>
<proteinExistence type="predicted"/>
<protein>
    <submittedName>
        <fullName evidence="1">Uncharacterized protein</fullName>
    </submittedName>
</protein>
<organism evidence="1 2">
    <name type="scientific">Nocardia ninae NBRC 108245</name>
    <dbReference type="NCBI Taxonomy" id="1210091"/>
    <lineage>
        <taxon>Bacteria</taxon>
        <taxon>Bacillati</taxon>
        <taxon>Actinomycetota</taxon>
        <taxon>Actinomycetes</taxon>
        <taxon>Mycobacteriales</taxon>
        <taxon>Nocardiaceae</taxon>
        <taxon>Nocardia</taxon>
    </lineage>
</organism>
<evidence type="ECO:0000313" key="2">
    <source>
        <dbReference type="Proteomes" id="UP000321424"/>
    </source>
</evidence>
<evidence type="ECO:0000313" key="1">
    <source>
        <dbReference type="EMBL" id="GEM39778.1"/>
    </source>
</evidence>
<dbReference type="InterPro" id="IPR045428">
    <property type="entry name" value="EACC1"/>
</dbReference>